<keyword evidence="4 6" id="KW-1133">Transmembrane helix</keyword>
<feature type="transmembrane region" description="Helical" evidence="6">
    <location>
        <begin position="219"/>
        <end position="240"/>
    </location>
</feature>
<keyword evidence="9" id="KW-1185">Reference proteome</keyword>
<dbReference type="AlphaFoldDB" id="A0A4Q1AWP4"/>
<dbReference type="PANTHER" id="PTHR23513">
    <property type="entry name" value="INTEGRAL MEMBRANE EFFLUX PROTEIN-RELATED"/>
    <property type="match status" value="1"/>
</dbReference>
<feature type="transmembrane region" description="Helical" evidence="6">
    <location>
        <begin position="341"/>
        <end position="359"/>
    </location>
</feature>
<dbReference type="GO" id="GO:0005886">
    <property type="term" value="C:plasma membrane"/>
    <property type="evidence" value="ECO:0007669"/>
    <property type="project" value="UniProtKB-SubCell"/>
</dbReference>
<dbReference type="InterPro" id="IPR020846">
    <property type="entry name" value="MFS_dom"/>
</dbReference>
<evidence type="ECO:0000313" key="9">
    <source>
        <dbReference type="Proteomes" id="UP000289718"/>
    </source>
</evidence>
<dbReference type="Proteomes" id="UP000289718">
    <property type="component" value="Unassembled WGS sequence"/>
</dbReference>
<dbReference type="EMBL" id="NXIE01000005">
    <property type="protein sequence ID" value="RXK11908.1"/>
    <property type="molecule type" value="Genomic_DNA"/>
</dbReference>
<comment type="caution">
    <text evidence="8">The sequence shown here is derived from an EMBL/GenBank/DDBJ whole genome shotgun (WGS) entry which is preliminary data.</text>
</comment>
<evidence type="ECO:0000256" key="5">
    <source>
        <dbReference type="ARBA" id="ARBA00023136"/>
    </source>
</evidence>
<feature type="transmembrane region" description="Helical" evidence="6">
    <location>
        <begin position="169"/>
        <end position="188"/>
    </location>
</feature>
<dbReference type="PROSITE" id="PS50850">
    <property type="entry name" value="MFS"/>
    <property type="match status" value="1"/>
</dbReference>
<dbReference type="PANTHER" id="PTHR23513:SF6">
    <property type="entry name" value="MAJOR FACILITATOR SUPERFAMILY ASSOCIATED DOMAIN-CONTAINING PROTEIN"/>
    <property type="match status" value="1"/>
</dbReference>
<dbReference type="InterPro" id="IPR036259">
    <property type="entry name" value="MFS_trans_sf"/>
</dbReference>
<accession>A0A4Q1AWP4</accession>
<evidence type="ECO:0000259" key="7">
    <source>
        <dbReference type="PROSITE" id="PS50850"/>
    </source>
</evidence>
<gene>
    <name evidence="8" type="ORF">CP965_12060</name>
</gene>
<feature type="domain" description="Major facilitator superfamily (MFS) profile" evidence="7">
    <location>
        <begin position="10"/>
        <end position="395"/>
    </location>
</feature>
<name>A0A4Q1AWP4_9BACT</name>
<dbReference type="Gene3D" id="1.20.1250.20">
    <property type="entry name" value="MFS general substrate transporter like domains"/>
    <property type="match status" value="2"/>
</dbReference>
<reference evidence="8 9" key="1">
    <citation type="submission" date="2017-09" db="EMBL/GenBank/DDBJ databases">
        <title>Genomics of the genus Arcobacter.</title>
        <authorList>
            <person name="Perez-Cataluna A."/>
            <person name="Figueras M.J."/>
            <person name="Salas-Masso N."/>
        </authorList>
    </citation>
    <scope>NUCLEOTIDE SEQUENCE [LARGE SCALE GENOMIC DNA]</scope>
    <source>
        <strain evidence="8 9">F156-34</strain>
    </source>
</reference>
<evidence type="ECO:0000256" key="4">
    <source>
        <dbReference type="ARBA" id="ARBA00022989"/>
    </source>
</evidence>
<proteinExistence type="predicted"/>
<feature type="transmembrane region" description="Helical" evidence="6">
    <location>
        <begin position="102"/>
        <end position="122"/>
    </location>
</feature>
<dbReference type="Pfam" id="PF07690">
    <property type="entry name" value="MFS_1"/>
    <property type="match status" value="1"/>
</dbReference>
<sequence length="452" mass="51488">MIKSPLKNKTFKKLFTAQVISLIGTGITSIALALLAWDLAKENAGLVLGIAFALKMLAYVFFSPIITTISKKIPRKTWLISLDLLRAFTIIYFPFITEIWEIYLLLFLINLCSAGFTPIFQATISDIIKNEESYKKALSYSRLAYDLEQLLSPTLAALFLSFISFNELFILNAITFLTSAVIIYFTYVKNKQEEVSSFSFIEKVTFGVSSYLKTPRLKALFFLYISVALASSMMITNTVIYVTEYLNKDKNFTAIAMASAGLGSMIVALFLPKLLNKLEIRKVIFLGSFILSLGLLFSSLNPNTILFLLLWFFLGVGLSLIQVPAGFLVRISCKEEDSTNYFTANFSLSHLCWMIAYPLSGYMGVTYGLSTTFILFSFLCVSSTIIAYKIYPNPDKLELKHTHKEFFHYHENEESKHHGEGKTIKEENGHWHKEFTHKHKFVIDMHHRQWPN</sequence>
<evidence type="ECO:0000313" key="8">
    <source>
        <dbReference type="EMBL" id="RXK11908.1"/>
    </source>
</evidence>
<dbReference type="SUPFAM" id="SSF103473">
    <property type="entry name" value="MFS general substrate transporter"/>
    <property type="match status" value="1"/>
</dbReference>
<feature type="transmembrane region" description="Helical" evidence="6">
    <location>
        <begin position="46"/>
        <end position="66"/>
    </location>
</feature>
<feature type="transmembrane region" description="Helical" evidence="6">
    <location>
        <begin position="306"/>
        <end position="329"/>
    </location>
</feature>
<dbReference type="InterPro" id="IPR011701">
    <property type="entry name" value="MFS"/>
</dbReference>
<dbReference type="OrthoDB" id="4368225at2"/>
<feature type="transmembrane region" description="Helical" evidence="6">
    <location>
        <begin position="20"/>
        <end position="40"/>
    </location>
</feature>
<evidence type="ECO:0000256" key="2">
    <source>
        <dbReference type="ARBA" id="ARBA00022475"/>
    </source>
</evidence>
<feature type="transmembrane region" description="Helical" evidence="6">
    <location>
        <begin position="365"/>
        <end position="391"/>
    </location>
</feature>
<comment type="subcellular location">
    <subcellularLocation>
        <location evidence="1">Cell membrane</location>
        <topology evidence="1">Multi-pass membrane protein</topology>
    </subcellularLocation>
</comment>
<feature type="transmembrane region" description="Helical" evidence="6">
    <location>
        <begin position="283"/>
        <end position="300"/>
    </location>
</feature>
<keyword evidence="5 6" id="KW-0472">Membrane</keyword>
<dbReference type="GO" id="GO:0022857">
    <property type="term" value="F:transmembrane transporter activity"/>
    <property type="evidence" value="ECO:0007669"/>
    <property type="project" value="InterPro"/>
</dbReference>
<feature type="transmembrane region" description="Helical" evidence="6">
    <location>
        <begin position="78"/>
        <end position="96"/>
    </location>
</feature>
<feature type="transmembrane region" description="Helical" evidence="6">
    <location>
        <begin position="252"/>
        <end position="271"/>
    </location>
</feature>
<evidence type="ECO:0000256" key="3">
    <source>
        <dbReference type="ARBA" id="ARBA00022692"/>
    </source>
</evidence>
<keyword evidence="2" id="KW-1003">Cell membrane</keyword>
<keyword evidence="3 6" id="KW-0812">Transmembrane</keyword>
<protein>
    <submittedName>
        <fullName evidence="8">MFS transporter</fullName>
    </submittedName>
</protein>
<dbReference type="RefSeq" id="WP_129062360.1">
    <property type="nucleotide sequence ID" value="NZ_NXIE01000005.1"/>
</dbReference>
<organism evidence="8 9">
    <name type="scientific">Halarcobacter mediterraneus</name>
    <dbReference type="NCBI Taxonomy" id="2023153"/>
    <lineage>
        <taxon>Bacteria</taxon>
        <taxon>Pseudomonadati</taxon>
        <taxon>Campylobacterota</taxon>
        <taxon>Epsilonproteobacteria</taxon>
        <taxon>Campylobacterales</taxon>
        <taxon>Arcobacteraceae</taxon>
        <taxon>Halarcobacter</taxon>
    </lineage>
</organism>
<dbReference type="CDD" id="cd06173">
    <property type="entry name" value="MFS_MefA_like"/>
    <property type="match status" value="1"/>
</dbReference>
<evidence type="ECO:0000256" key="6">
    <source>
        <dbReference type="SAM" id="Phobius"/>
    </source>
</evidence>
<evidence type="ECO:0000256" key="1">
    <source>
        <dbReference type="ARBA" id="ARBA00004651"/>
    </source>
</evidence>